<keyword evidence="1" id="KW-1133">Transmembrane helix</keyword>
<evidence type="ECO:0000313" key="3">
    <source>
        <dbReference type="Proteomes" id="UP000004322"/>
    </source>
</evidence>
<organism evidence="2 3">
    <name type="scientific">Streptococcus criceti HS-6</name>
    <dbReference type="NCBI Taxonomy" id="873449"/>
    <lineage>
        <taxon>Bacteria</taxon>
        <taxon>Bacillati</taxon>
        <taxon>Bacillota</taxon>
        <taxon>Bacilli</taxon>
        <taxon>Lactobacillales</taxon>
        <taxon>Streptococcaceae</taxon>
        <taxon>Streptococcus</taxon>
    </lineage>
</organism>
<accession>G5JR96</accession>
<dbReference type="Proteomes" id="UP000004322">
    <property type="component" value="Unassembled WGS sequence"/>
</dbReference>
<feature type="transmembrane region" description="Helical" evidence="1">
    <location>
        <begin position="119"/>
        <end position="139"/>
    </location>
</feature>
<dbReference type="AlphaFoldDB" id="G5JR96"/>
<comment type="caution">
    <text evidence="2">The sequence shown here is derived from an EMBL/GenBank/DDBJ whole genome shotgun (WGS) entry which is preliminary data.</text>
</comment>
<gene>
    <name evidence="2" type="ORF">STRCR_0681</name>
</gene>
<evidence type="ECO:0000313" key="2">
    <source>
        <dbReference type="EMBL" id="EHI73383.1"/>
    </source>
</evidence>
<proteinExistence type="predicted"/>
<dbReference type="EMBL" id="AEUV02000002">
    <property type="protein sequence ID" value="EHI73383.1"/>
    <property type="molecule type" value="Genomic_DNA"/>
</dbReference>
<feature type="transmembrane region" description="Helical" evidence="1">
    <location>
        <begin position="145"/>
        <end position="163"/>
    </location>
</feature>
<protein>
    <submittedName>
        <fullName evidence="2">Uncharacterized protein</fullName>
    </submittedName>
</protein>
<feature type="transmembrane region" description="Helical" evidence="1">
    <location>
        <begin position="87"/>
        <end position="107"/>
    </location>
</feature>
<name>G5JR96_STRCG</name>
<keyword evidence="1" id="KW-0472">Membrane</keyword>
<feature type="transmembrane region" description="Helical" evidence="1">
    <location>
        <begin position="42"/>
        <end position="67"/>
    </location>
</feature>
<keyword evidence="1" id="KW-0812">Transmembrane</keyword>
<reference evidence="2" key="1">
    <citation type="submission" date="2011-07" db="EMBL/GenBank/DDBJ databases">
        <authorList>
            <person name="Stanhope M.J."/>
            <person name="Durkin A.S."/>
            <person name="Hostetler J."/>
            <person name="Kim M."/>
            <person name="Radune D."/>
            <person name="Singh I."/>
            <person name="Town C.D."/>
        </authorList>
    </citation>
    <scope>NUCLEOTIDE SEQUENCE [LARGE SCALE GENOMIC DNA]</scope>
    <source>
        <strain evidence="2">HS-6</strain>
    </source>
</reference>
<sequence>MLAKDFKTISDGSPLSDKVIVLMLVADCLDKIRRKEMKIKRLSLVSALLWFSQAFLHFLLLIGAPLGQFVFGGVYTVFPLWLKPVNLALFLLWTFFGYSYLLYGGILKSSWQEKTLTRIIQLVTVFLGLATCFNFFVSNSFFEKYVTGVITFLAFLISLFLLYNHKNLPPD</sequence>
<keyword evidence="3" id="KW-1185">Reference proteome</keyword>
<evidence type="ECO:0000256" key="1">
    <source>
        <dbReference type="SAM" id="Phobius"/>
    </source>
</evidence>